<sequence length="288" mass="30446">MSTSSPPGTSRPPGTPRATVVTIVRGRLDHLARQGWGLAAQDDPDLSWVVVRMGGPDPRPALQGPHPEPVVVDLEVAEGEPLPLAAARNAGIAAATAATVVLLDVDAVPGPTTVRRCADAAEQTGGVVAGPVSYLPAGVPATPDDLPAMPAAGTPHTARPVPADGELLAEDRWELLWTVSMAAPTALLRAVGGFDERYTGYGAEDTDMAMRLRASGAPLHWVGGAWAFHQHHEEVGRRDRVPDIVRNASLFRSVWGWWPMAGWLQDLAADGRVEWDPDGTLLREVGHG</sequence>
<proteinExistence type="inferred from homology"/>
<comment type="pathway">
    <text evidence="1">Cell wall biogenesis; cell wall polysaccharide biosynthesis.</text>
</comment>
<keyword evidence="8" id="KW-1185">Reference proteome</keyword>
<dbReference type="Proteomes" id="UP001595685">
    <property type="component" value="Unassembled WGS sequence"/>
</dbReference>
<evidence type="ECO:0000256" key="1">
    <source>
        <dbReference type="ARBA" id="ARBA00004776"/>
    </source>
</evidence>
<dbReference type="Pfam" id="PF00535">
    <property type="entry name" value="Glycos_transf_2"/>
    <property type="match status" value="1"/>
</dbReference>
<gene>
    <name evidence="7" type="ORF">ACFOLH_16065</name>
</gene>
<dbReference type="InterPro" id="IPR027791">
    <property type="entry name" value="Galactosyl_T_C"/>
</dbReference>
<evidence type="ECO:0000313" key="7">
    <source>
        <dbReference type="EMBL" id="MFC3689866.1"/>
    </source>
</evidence>
<evidence type="ECO:0000313" key="8">
    <source>
        <dbReference type="Proteomes" id="UP001595685"/>
    </source>
</evidence>
<dbReference type="InterPro" id="IPR001173">
    <property type="entry name" value="Glyco_trans_2-like"/>
</dbReference>
<evidence type="ECO:0000259" key="5">
    <source>
        <dbReference type="Pfam" id="PF00535"/>
    </source>
</evidence>
<dbReference type="EMBL" id="JBHRWW010000013">
    <property type="protein sequence ID" value="MFC3689866.1"/>
    <property type="molecule type" value="Genomic_DNA"/>
</dbReference>
<organism evidence="7 8">
    <name type="scientific">Aquipuribacter hungaricus</name>
    <dbReference type="NCBI Taxonomy" id="545624"/>
    <lineage>
        <taxon>Bacteria</taxon>
        <taxon>Bacillati</taxon>
        <taxon>Actinomycetota</taxon>
        <taxon>Actinomycetes</taxon>
        <taxon>Micrococcales</taxon>
        <taxon>Intrasporangiaceae</taxon>
        <taxon>Aquipuribacter</taxon>
    </lineage>
</organism>
<dbReference type="InterPro" id="IPR029044">
    <property type="entry name" value="Nucleotide-diphossugar_trans"/>
</dbReference>
<dbReference type="SUPFAM" id="SSF53448">
    <property type="entry name" value="Nucleotide-diphospho-sugar transferases"/>
    <property type="match status" value="1"/>
</dbReference>
<dbReference type="Pfam" id="PF02709">
    <property type="entry name" value="Glyco_transf_7C"/>
    <property type="match status" value="1"/>
</dbReference>
<feature type="domain" description="Galactosyltransferase C-terminal" evidence="6">
    <location>
        <begin position="185"/>
        <end position="218"/>
    </location>
</feature>
<reference evidence="8" key="1">
    <citation type="journal article" date="2019" name="Int. J. Syst. Evol. Microbiol.">
        <title>The Global Catalogue of Microorganisms (GCM) 10K type strain sequencing project: providing services to taxonomists for standard genome sequencing and annotation.</title>
        <authorList>
            <consortium name="The Broad Institute Genomics Platform"/>
            <consortium name="The Broad Institute Genome Sequencing Center for Infectious Disease"/>
            <person name="Wu L."/>
            <person name="Ma J."/>
        </authorList>
    </citation>
    <scope>NUCLEOTIDE SEQUENCE [LARGE SCALE GENOMIC DNA]</scope>
    <source>
        <strain evidence="8">NCAIM B.02333</strain>
    </source>
</reference>
<name>A0ABV7WMT5_9MICO</name>
<keyword evidence="4 7" id="KW-0808">Transferase</keyword>
<dbReference type="GO" id="GO:0016757">
    <property type="term" value="F:glycosyltransferase activity"/>
    <property type="evidence" value="ECO:0007669"/>
    <property type="project" value="UniProtKB-KW"/>
</dbReference>
<evidence type="ECO:0000259" key="6">
    <source>
        <dbReference type="Pfam" id="PF02709"/>
    </source>
</evidence>
<feature type="domain" description="Glycosyltransferase 2-like" evidence="5">
    <location>
        <begin position="84"/>
        <end position="134"/>
    </location>
</feature>
<dbReference type="EC" id="2.4.-.-" evidence="7"/>
<comment type="similarity">
    <text evidence="2">Belongs to the glycosyltransferase 2 family.</text>
</comment>
<dbReference type="RefSeq" id="WP_340292926.1">
    <property type="nucleotide sequence ID" value="NZ_JBBEOI010000089.1"/>
</dbReference>
<keyword evidence="3 7" id="KW-0328">Glycosyltransferase</keyword>
<evidence type="ECO:0000256" key="3">
    <source>
        <dbReference type="ARBA" id="ARBA00022676"/>
    </source>
</evidence>
<evidence type="ECO:0000256" key="4">
    <source>
        <dbReference type="ARBA" id="ARBA00022679"/>
    </source>
</evidence>
<protein>
    <submittedName>
        <fullName evidence="7">Glycosyltransferase family 2 protein</fullName>
        <ecNumber evidence="7">2.4.-.-</ecNumber>
    </submittedName>
</protein>
<dbReference type="PANTHER" id="PTHR43179">
    <property type="entry name" value="RHAMNOSYLTRANSFERASE WBBL"/>
    <property type="match status" value="1"/>
</dbReference>
<dbReference type="PANTHER" id="PTHR43179:SF12">
    <property type="entry name" value="GALACTOFURANOSYLTRANSFERASE GLFT2"/>
    <property type="match status" value="1"/>
</dbReference>
<comment type="caution">
    <text evidence="7">The sequence shown here is derived from an EMBL/GenBank/DDBJ whole genome shotgun (WGS) entry which is preliminary data.</text>
</comment>
<dbReference type="Gene3D" id="3.90.550.10">
    <property type="entry name" value="Spore Coat Polysaccharide Biosynthesis Protein SpsA, Chain A"/>
    <property type="match status" value="1"/>
</dbReference>
<evidence type="ECO:0000256" key="2">
    <source>
        <dbReference type="ARBA" id="ARBA00006739"/>
    </source>
</evidence>
<accession>A0ABV7WMT5</accession>